<name>A0A1E1F771_9SPHN</name>
<dbReference type="EMBL" id="AP017656">
    <property type="protein sequence ID" value="BAV66370.1"/>
    <property type="molecule type" value="Genomic_DNA"/>
</dbReference>
<evidence type="ECO:0000313" key="11">
    <source>
        <dbReference type="EMBL" id="BAV66370.1"/>
    </source>
</evidence>
<dbReference type="Pfam" id="PF19335">
    <property type="entry name" value="HMBD"/>
    <property type="match status" value="1"/>
</dbReference>
<accession>A0A1E1F771</accession>
<keyword evidence="5" id="KW-1133">Transmembrane helix</keyword>
<dbReference type="Pfam" id="PF25954">
    <property type="entry name" value="Beta-barrel_RND_2"/>
    <property type="match status" value="1"/>
</dbReference>
<feature type="domain" description="CusB-like barrel-sandwich hybrid" evidence="8">
    <location>
        <begin position="131"/>
        <end position="247"/>
    </location>
</feature>
<evidence type="ECO:0000256" key="5">
    <source>
        <dbReference type="SAM" id="Phobius"/>
    </source>
</evidence>
<dbReference type="RefSeq" id="WP_066520042.1">
    <property type="nucleotide sequence ID" value="NZ_AP017656.1"/>
</dbReference>
<evidence type="ECO:0000259" key="6">
    <source>
        <dbReference type="Pfam" id="PF19335"/>
    </source>
</evidence>
<geneLocation type="plasmid" evidence="12">
    <name>psclo_2 dna</name>
</geneLocation>
<evidence type="ECO:0000256" key="2">
    <source>
        <dbReference type="ARBA" id="ARBA00022448"/>
    </source>
</evidence>
<comment type="similarity">
    <text evidence="1">Belongs to the membrane fusion protein (MFP) (TC 8.A.1) family.</text>
</comment>
<dbReference type="GO" id="GO:0022857">
    <property type="term" value="F:transmembrane transporter activity"/>
    <property type="evidence" value="ECO:0007669"/>
    <property type="project" value="InterPro"/>
</dbReference>
<keyword evidence="4" id="KW-0406">Ion transport</keyword>
<evidence type="ECO:0000256" key="4">
    <source>
        <dbReference type="ARBA" id="ARBA00023065"/>
    </source>
</evidence>
<dbReference type="Gene3D" id="2.40.30.170">
    <property type="match status" value="1"/>
</dbReference>
<dbReference type="GO" id="GO:0015679">
    <property type="term" value="P:plasma membrane copper ion transport"/>
    <property type="evidence" value="ECO:0007669"/>
    <property type="project" value="TreeGrafter"/>
</dbReference>
<keyword evidence="3" id="KW-0732">Signal</keyword>
<evidence type="ECO:0000259" key="10">
    <source>
        <dbReference type="Pfam" id="PF25975"/>
    </source>
</evidence>
<keyword evidence="12" id="KW-1185">Reference proteome</keyword>
<dbReference type="InterPro" id="IPR006143">
    <property type="entry name" value="RND_pump_MFP"/>
</dbReference>
<dbReference type="PANTHER" id="PTHR30097:SF15">
    <property type="entry name" value="CATION EFFLUX SYSTEM PROTEIN CUSB"/>
    <property type="match status" value="1"/>
</dbReference>
<dbReference type="InterPro" id="IPR045800">
    <property type="entry name" value="HMBD"/>
</dbReference>
<organism evidence="11 12">
    <name type="scientific">Sphingobium cloacae</name>
    <dbReference type="NCBI Taxonomy" id="120107"/>
    <lineage>
        <taxon>Bacteria</taxon>
        <taxon>Pseudomonadati</taxon>
        <taxon>Pseudomonadota</taxon>
        <taxon>Alphaproteobacteria</taxon>
        <taxon>Sphingomonadales</taxon>
        <taxon>Sphingomonadaceae</taxon>
        <taxon>Sphingobium</taxon>
    </lineage>
</organism>
<keyword evidence="2" id="KW-0813">Transport</keyword>
<dbReference type="Gene3D" id="2.40.50.320">
    <property type="entry name" value="Copper binding periplasmic protein CusF"/>
    <property type="match status" value="1"/>
</dbReference>
<reference evidence="11 12" key="1">
    <citation type="submission" date="2016-10" db="EMBL/GenBank/DDBJ databases">
        <title>Complete Genome Sequence of the Nonylphenol-Degrading Bacterium Sphingobium cloacae JCM 10874T.</title>
        <authorList>
            <person name="Ootsuka M."/>
            <person name="Nishizawa T."/>
            <person name="Ohta H."/>
        </authorList>
    </citation>
    <scope>NUCLEOTIDE SEQUENCE [LARGE SCALE GENOMIC DNA]</scope>
    <source>
        <strain evidence="11 12">JCM 10874</strain>
        <plasmid evidence="12">psclo_2 dna</plasmid>
    </source>
</reference>
<dbReference type="InterPro" id="IPR058649">
    <property type="entry name" value="CzcB_C"/>
</dbReference>
<dbReference type="SUPFAM" id="SSF111369">
    <property type="entry name" value="HlyD-like secretion proteins"/>
    <property type="match status" value="1"/>
</dbReference>
<evidence type="ECO:0000259" key="7">
    <source>
        <dbReference type="Pfam" id="PF25869"/>
    </source>
</evidence>
<dbReference type="Pfam" id="PF11604">
    <property type="entry name" value="CusF_Ec"/>
    <property type="match status" value="1"/>
</dbReference>
<evidence type="ECO:0000313" key="12">
    <source>
        <dbReference type="Proteomes" id="UP000218272"/>
    </source>
</evidence>
<keyword evidence="5" id="KW-0472">Membrane</keyword>
<dbReference type="InterPro" id="IPR021647">
    <property type="entry name" value="CusF_Ec"/>
</dbReference>
<keyword evidence="5" id="KW-0812">Transmembrane</keyword>
<dbReference type="InterPro" id="IPR058790">
    <property type="entry name" value="BSH_CusB"/>
</dbReference>
<sequence length="499" mass="51937">MTLKSDTVRWGASILVVALLAGGTGYWAGHRSPQPQAAASGEAGTGSGKVLYWYDPMFPNQKFDKPGKSPFMDMQLVPRYADGESAGAAPGVTVDPSARQSLGLRVAEARMGSLASTLEVTGTIDFNQRDVAVIQARSGGFVSRVYARAPGDVVRAGAPIADLLLPEWGGAQTEYLSVRRLGKPDLTAAARQRLRLMGMSDGLIASVERSGRPNGVVTITTPISGTIQTLDARAGVTLAMGQTLAQVSGLGTVWLNAAVPEARAGDVRVGQNASTTLAGFPGERFAGRVIAILPTTQADSRTLTVRIELPNRDGRLRPGMFASVALGGDAKPALLVPSEAVIRTGRRTLVMLAAGDGRYHPAEVRIGREAGGETEILAGLSPGENVVVSGQFLIDSEASLSGIEARPIGGGAASATIAAPASKATLYETTGKIERITANSVTLSHEPVPALDWPAMTMTFALANPGIARGFKAGDRVRFGFDRPPAGPTLRHMAKVAGQ</sequence>
<dbReference type="NCBIfam" id="TIGR01730">
    <property type="entry name" value="RND_mfp"/>
    <property type="match status" value="1"/>
</dbReference>
<evidence type="ECO:0000256" key="3">
    <source>
        <dbReference type="ARBA" id="ARBA00022729"/>
    </source>
</evidence>
<dbReference type="AlphaFoldDB" id="A0A1E1F771"/>
<feature type="domain" description="CusB-like beta-barrel" evidence="9">
    <location>
        <begin position="252"/>
        <end position="328"/>
    </location>
</feature>
<dbReference type="FunFam" id="2.40.420.20:FF:000003">
    <property type="entry name" value="Cation efflux system protein cusB"/>
    <property type="match status" value="1"/>
</dbReference>
<dbReference type="GO" id="GO:0016020">
    <property type="term" value="C:membrane"/>
    <property type="evidence" value="ECO:0007669"/>
    <property type="project" value="InterPro"/>
</dbReference>
<protein>
    <submittedName>
        <fullName evidence="11">RND transporter</fullName>
    </submittedName>
</protein>
<dbReference type="Pfam" id="PF25975">
    <property type="entry name" value="CzcB_C"/>
    <property type="match status" value="1"/>
</dbReference>
<dbReference type="Gene3D" id="2.40.420.20">
    <property type="match status" value="1"/>
</dbReference>
<feature type="domain" description="Heavy metal binding" evidence="6">
    <location>
        <begin position="52"/>
        <end position="78"/>
    </location>
</feature>
<dbReference type="InterPro" id="IPR058792">
    <property type="entry name" value="Beta-barrel_RND_2"/>
</dbReference>
<feature type="transmembrane region" description="Helical" evidence="5">
    <location>
        <begin position="7"/>
        <end position="28"/>
    </location>
</feature>
<dbReference type="Gene3D" id="2.40.50.100">
    <property type="match status" value="1"/>
</dbReference>
<proteinExistence type="inferred from homology"/>
<dbReference type="InterPro" id="IPR058791">
    <property type="entry name" value="3HB_CusB"/>
</dbReference>
<dbReference type="Pfam" id="PF25869">
    <property type="entry name" value="3HB_CusB"/>
    <property type="match status" value="1"/>
</dbReference>
<dbReference type="Pfam" id="PF25919">
    <property type="entry name" value="BSH_CusB"/>
    <property type="match status" value="1"/>
</dbReference>
<gene>
    <name evidence="11" type="ORF">SCLO_2000370</name>
</gene>
<dbReference type="FunFam" id="2.40.30.170:FF:000010">
    <property type="entry name" value="Efflux RND transporter periplasmic adaptor subunit"/>
    <property type="match status" value="1"/>
</dbReference>
<evidence type="ECO:0000259" key="9">
    <source>
        <dbReference type="Pfam" id="PF25954"/>
    </source>
</evidence>
<keyword evidence="11" id="KW-0614">Plasmid</keyword>
<evidence type="ECO:0000256" key="1">
    <source>
        <dbReference type="ARBA" id="ARBA00009477"/>
    </source>
</evidence>
<feature type="domain" description="CzcB-like C-terminal circularly permuted SH3-like" evidence="10">
    <location>
        <begin position="335"/>
        <end position="394"/>
    </location>
</feature>
<dbReference type="PANTHER" id="PTHR30097">
    <property type="entry name" value="CATION EFFLUX SYSTEM PROTEIN CUSB"/>
    <property type="match status" value="1"/>
</dbReference>
<feature type="domain" description="CusB-like three alpha-helical bundle" evidence="7">
    <location>
        <begin position="167"/>
        <end position="214"/>
    </location>
</feature>
<evidence type="ECO:0000259" key="8">
    <source>
        <dbReference type="Pfam" id="PF25919"/>
    </source>
</evidence>
<dbReference type="Gene3D" id="6.10.140.730">
    <property type="match status" value="1"/>
</dbReference>
<dbReference type="OrthoDB" id="9806939at2"/>
<dbReference type="GO" id="GO:0046914">
    <property type="term" value="F:transition metal ion binding"/>
    <property type="evidence" value="ECO:0007669"/>
    <property type="project" value="TreeGrafter"/>
</dbReference>
<dbReference type="GO" id="GO:0030288">
    <property type="term" value="C:outer membrane-bounded periplasmic space"/>
    <property type="evidence" value="ECO:0007669"/>
    <property type="project" value="TreeGrafter"/>
</dbReference>
<dbReference type="Proteomes" id="UP000218272">
    <property type="component" value="Plasmid pSCLO_2"/>
</dbReference>
<dbReference type="GO" id="GO:0060003">
    <property type="term" value="P:copper ion export"/>
    <property type="evidence" value="ECO:0007669"/>
    <property type="project" value="TreeGrafter"/>
</dbReference>
<dbReference type="InterPro" id="IPR051909">
    <property type="entry name" value="MFP_Cation_Efflux"/>
</dbReference>
<dbReference type="KEGG" id="sclo:SCLO_2000370"/>
<dbReference type="InterPro" id="IPR042230">
    <property type="entry name" value="CusF_sf"/>
</dbReference>